<dbReference type="Pfam" id="PF02518">
    <property type="entry name" value="HATPase_c"/>
    <property type="match status" value="1"/>
</dbReference>
<sequence>MNALFRSLRRLGTRLYLGLGAAVLLTVVASLVGWFSFHRVGLLQDVVNNESIPDMGAAVRAAQQSGSLVAQAPLLTAATVDNLPQIKADIARERDAFEQQLSAIRASSDIGEEDYFAAIQANAQTLIANIGIIEQEVDDRFLLLERADVVKADLASLQVGLESALVEALDDQLFFLLTGYRALNAPPASRDLHLNETQITRYRHLTNLQSNASLAIQDLANAFAVTEAARLEPLRERSEATRRRIDRSLQALGQSDPISLQVSPMFDRLFELALGEDTGFALVAEIIGSDSRQAALLETNQELGVALLSAVENLVQDKGSQARTASAMSTLAITTGRTLLLVLIVVSIVGALLIAWLFVGRLLLRRLATLSRRMQRMADGDLEGRVEIGGADEIADMAAALEVFRRHALEVQRLNLVEKLAEELQGKNDQLEQVLAELEKAQDQVITQEKLAALGELTAGVAHEIRNPLNFVKNFSEVSEELLDEMQEELQDLLTDAEVPEEDDRPGYLKEINDDLTDNLKRIRQHADRANGIVESMLRMGRDTGEWVKIDINNIVDEHTRLAFHSARAKDPDFQLHMEMDLNTDLPEVEVVPQNLGRVFLNMVSNACHATNLRRMEAQSTNQIYMPTLKVSTWLEGDLVAIRMHDNGTGMPDEVKEKIFNPFFTTKPTNEGTGLGLALSSDIVRGHGGTIEVESEPGEFTEMTVRLPLVQPAGTAAG</sequence>
<comment type="subcellular location">
    <subcellularLocation>
        <location evidence="2">Membrane</location>
    </subcellularLocation>
</comment>
<dbReference type="EC" id="2.7.13.3" evidence="3"/>
<feature type="domain" description="HAMP" evidence="11">
    <location>
        <begin position="361"/>
        <end position="413"/>
    </location>
</feature>
<dbReference type="Gene3D" id="1.20.58.920">
    <property type="match status" value="1"/>
</dbReference>
<dbReference type="Gene3D" id="6.10.340.10">
    <property type="match status" value="1"/>
</dbReference>
<dbReference type="PROSITE" id="PS50109">
    <property type="entry name" value="HIS_KIN"/>
    <property type="match status" value="1"/>
</dbReference>
<name>A0A6B1DRE9_9CHLR</name>
<dbReference type="Pfam" id="PF00672">
    <property type="entry name" value="HAMP"/>
    <property type="match status" value="1"/>
</dbReference>
<protein>
    <recommendedName>
        <fullName evidence="3">histidine kinase</fullName>
        <ecNumber evidence="3">2.7.13.3</ecNumber>
    </recommendedName>
</protein>
<evidence type="ECO:0000256" key="3">
    <source>
        <dbReference type="ARBA" id="ARBA00012438"/>
    </source>
</evidence>
<keyword evidence="9" id="KW-0812">Transmembrane</keyword>
<dbReference type="PANTHER" id="PTHR43065:SF42">
    <property type="entry name" value="TWO-COMPONENT SENSOR PPRA"/>
    <property type="match status" value="1"/>
</dbReference>
<dbReference type="PANTHER" id="PTHR43065">
    <property type="entry name" value="SENSOR HISTIDINE KINASE"/>
    <property type="match status" value="1"/>
</dbReference>
<evidence type="ECO:0000256" key="6">
    <source>
        <dbReference type="ARBA" id="ARBA00022777"/>
    </source>
</evidence>
<keyword evidence="9" id="KW-0472">Membrane</keyword>
<dbReference type="InterPro" id="IPR038188">
    <property type="entry name" value="TorS_sensor_sf"/>
</dbReference>
<dbReference type="InterPro" id="IPR005467">
    <property type="entry name" value="His_kinase_dom"/>
</dbReference>
<dbReference type="CDD" id="cd00082">
    <property type="entry name" value="HisKA"/>
    <property type="match status" value="1"/>
</dbReference>
<dbReference type="SMART" id="SM00387">
    <property type="entry name" value="HATPase_c"/>
    <property type="match status" value="1"/>
</dbReference>
<dbReference type="SUPFAM" id="SSF47384">
    <property type="entry name" value="Homodimeric domain of signal transducing histidine kinase"/>
    <property type="match status" value="1"/>
</dbReference>
<dbReference type="GO" id="GO:0000155">
    <property type="term" value="F:phosphorelay sensor kinase activity"/>
    <property type="evidence" value="ECO:0007669"/>
    <property type="project" value="InterPro"/>
</dbReference>
<dbReference type="Gene3D" id="1.10.287.130">
    <property type="match status" value="1"/>
</dbReference>
<organism evidence="12">
    <name type="scientific">Caldilineaceae bacterium SB0662_bin_9</name>
    <dbReference type="NCBI Taxonomy" id="2605258"/>
    <lineage>
        <taxon>Bacteria</taxon>
        <taxon>Bacillati</taxon>
        <taxon>Chloroflexota</taxon>
        <taxon>Caldilineae</taxon>
        <taxon>Caldilineales</taxon>
        <taxon>Caldilineaceae</taxon>
    </lineage>
</organism>
<evidence type="ECO:0000259" key="10">
    <source>
        <dbReference type="PROSITE" id="PS50109"/>
    </source>
</evidence>
<comment type="caution">
    <text evidence="12">The sequence shown here is derived from an EMBL/GenBank/DDBJ whole genome shotgun (WGS) entry which is preliminary data.</text>
</comment>
<dbReference type="PROSITE" id="PS50885">
    <property type="entry name" value="HAMP"/>
    <property type="match status" value="1"/>
</dbReference>
<evidence type="ECO:0000256" key="5">
    <source>
        <dbReference type="ARBA" id="ARBA00022679"/>
    </source>
</evidence>
<keyword evidence="4" id="KW-0597">Phosphoprotein</keyword>
<dbReference type="AlphaFoldDB" id="A0A6B1DRE9"/>
<comment type="catalytic activity">
    <reaction evidence="1">
        <text>ATP + protein L-histidine = ADP + protein N-phospho-L-histidine.</text>
        <dbReference type="EC" id="2.7.13.3"/>
    </reaction>
</comment>
<accession>A0A6B1DRE9</accession>
<dbReference type="InterPro" id="IPR003660">
    <property type="entry name" value="HAMP_dom"/>
</dbReference>
<evidence type="ECO:0000256" key="4">
    <source>
        <dbReference type="ARBA" id="ARBA00022553"/>
    </source>
</evidence>
<evidence type="ECO:0000256" key="1">
    <source>
        <dbReference type="ARBA" id="ARBA00000085"/>
    </source>
</evidence>
<dbReference type="SMART" id="SM00304">
    <property type="entry name" value="HAMP"/>
    <property type="match status" value="1"/>
</dbReference>
<dbReference type="InterPro" id="IPR036890">
    <property type="entry name" value="HATPase_C_sf"/>
</dbReference>
<dbReference type="InterPro" id="IPR036097">
    <property type="entry name" value="HisK_dim/P_sf"/>
</dbReference>
<feature type="transmembrane region" description="Helical" evidence="9">
    <location>
        <begin position="15"/>
        <end position="37"/>
    </location>
</feature>
<evidence type="ECO:0000256" key="8">
    <source>
        <dbReference type="SAM" id="Coils"/>
    </source>
</evidence>
<dbReference type="PRINTS" id="PR00344">
    <property type="entry name" value="BCTRLSENSOR"/>
</dbReference>
<dbReference type="InterPro" id="IPR003661">
    <property type="entry name" value="HisK_dim/P_dom"/>
</dbReference>
<evidence type="ECO:0000313" key="12">
    <source>
        <dbReference type="EMBL" id="MYD89426.1"/>
    </source>
</evidence>
<proteinExistence type="predicted"/>
<dbReference type="SUPFAM" id="SSF55874">
    <property type="entry name" value="ATPase domain of HSP90 chaperone/DNA topoisomerase II/histidine kinase"/>
    <property type="match status" value="1"/>
</dbReference>
<dbReference type="SUPFAM" id="SSF158472">
    <property type="entry name" value="HAMP domain-like"/>
    <property type="match status" value="1"/>
</dbReference>
<evidence type="ECO:0000256" key="2">
    <source>
        <dbReference type="ARBA" id="ARBA00004370"/>
    </source>
</evidence>
<keyword evidence="7" id="KW-0902">Two-component regulatory system</keyword>
<keyword evidence="6" id="KW-0418">Kinase</keyword>
<keyword evidence="8" id="KW-0175">Coiled coil</keyword>
<feature type="transmembrane region" description="Helical" evidence="9">
    <location>
        <begin position="339"/>
        <end position="364"/>
    </location>
</feature>
<dbReference type="InterPro" id="IPR003594">
    <property type="entry name" value="HATPase_dom"/>
</dbReference>
<dbReference type="InterPro" id="IPR004358">
    <property type="entry name" value="Sig_transdc_His_kin-like_C"/>
</dbReference>
<evidence type="ECO:0000259" key="11">
    <source>
        <dbReference type="PROSITE" id="PS50885"/>
    </source>
</evidence>
<dbReference type="GO" id="GO:0016020">
    <property type="term" value="C:membrane"/>
    <property type="evidence" value="ECO:0007669"/>
    <property type="project" value="UniProtKB-SubCell"/>
</dbReference>
<gene>
    <name evidence="12" type="ORF">F4Y08_03670</name>
</gene>
<feature type="domain" description="Histidine kinase" evidence="10">
    <location>
        <begin position="460"/>
        <end position="711"/>
    </location>
</feature>
<evidence type="ECO:0000256" key="9">
    <source>
        <dbReference type="SAM" id="Phobius"/>
    </source>
</evidence>
<keyword evidence="5" id="KW-0808">Transferase</keyword>
<dbReference type="CDD" id="cd06225">
    <property type="entry name" value="HAMP"/>
    <property type="match status" value="1"/>
</dbReference>
<dbReference type="Gene3D" id="3.30.565.10">
    <property type="entry name" value="Histidine kinase-like ATPase, C-terminal domain"/>
    <property type="match status" value="1"/>
</dbReference>
<dbReference type="SMART" id="SM00388">
    <property type="entry name" value="HisKA"/>
    <property type="match status" value="1"/>
</dbReference>
<dbReference type="Pfam" id="PF00512">
    <property type="entry name" value="HisKA"/>
    <property type="match status" value="1"/>
</dbReference>
<feature type="coiled-coil region" evidence="8">
    <location>
        <begin position="414"/>
        <end position="451"/>
    </location>
</feature>
<keyword evidence="9" id="KW-1133">Transmembrane helix</keyword>
<evidence type="ECO:0000256" key="7">
    <source>
        <dbReference type="ARBA" id="ARBA00023012"/>
    </source>
</evidence>
<dbReference type="EMBL" id="VXPY01000020">
    <property type="protein sequence ID" value="MYD89426.1"/>
    <property type="molecule type" value="Genomic_DNA"/>
</dbReference>
<reference evidence="12" key="1">
    <citation type="submission" date="2019-09" db="EMBL/GenBank/DDBJ databases">
        <title>Characterisation of the sponge microbiome using genome-centric metagenomics.</title>
        <authorList>
            <person name="Engelberts J.P."/>
            <person name="Robbins S.J."/>
            <person name="De Goeij J.M."/>
            <person name="Aranda M."/>
            <person name="Bell S.C."/>
            <person name="Webster N.S."/>
        </authorList>
    </citation>
    <scope>NUCLEOTIDE SEQUENCE</scope>
    <source>
        <strain evidence="12">SB0662_bin_9</strain>
    </source>
</reference>